<evidence type="ECO:0000256" key="2">
    <source>
        <dbReference type="SAM" id="Phobius"/>
    </source>
</evidence>
<keyword evidence="2" id="KW-1133">Transmembrane helix</keyword>
<sequence length="640" mass="69046">MSVANERQPTVNSILGSITSAFNNTSKTVSPYTHYGVNTVSRLPTPNVKKSNWFSSASAPTPSKKQSWFSPSTPTSYTSAANSSATSSSFNGQKTGQYILRLLFWLLVYSTVLFIILVIVHYTVRPIFQFLPGGKGVIPIPAYTDDMVYWTAKKQPPAEDRVPVENDKLSGYPFGNSFSFSVDILVTKLTDQDVAARVILFKTFAYGTGFDGPGGSGTVSAPGTTENCPANSLTCPVCPATPTKGSTLYGTPQDAPVGSSTVQTTGVYQCTSNGSFNGILSPLCDQGMSGPKGPIPTCSGNSTLSYDTKNQTWICLSNATKTPVPISSPATTIPPTPTFTPPGPKKKATLLSCKDTWYPNVLLPSSVSSKLTGMGGVAALGAYAPATECVWSNGHIAISYQSNRSVVYDVTKWTSTKNPADVKLWDESSTNMEGFANPITAAVPPPKIPSLVLPPMQDTKHTTGSLLSYMGKVSSMVLYLTETNDLVLTFFSGRNGQAYHSRPIRNVPLYKPFRISVVVEQKLFTMYLNGKQTFQRIFPDPIMINGAIKAINTSKQQRFYSRPAWSDATKGTSTTPSKNQSVFLQNFHLWPRVLSYDEVVQAQPSLAAITDFGVDTKTDPKCSDVTTSQITSAFDLVPKV</sequence>
<feature type="compositionally biased region" description="Pro residues" evidence="1">
    <location>
        <begin position="332"/>
        <end position="343"/>
    </location>
</feature>
<keyword evidence="2" id="KW-0472">Membrane</keyword>
<evidence type="ECO:0000256" key="1">
    <source>
        <dbReference type="SAM" id="MobiDB-lite"/>
    </source>
</evidence>
<reference evidence="3" key="1">
    <citation type="journal article" date="2020" name="Nature">
        <title>Giant virus diversity and host interactions through global metagenomics.</title>
        <authorList>
            <person name="Schulz F."/>
            <person name="Roux S."/>
            <person name="Paez-Espino D."/>
            <person name="Jungbluth S."/>
            <person name="Walsh D.A."/>
            <person name="Denef V.J."/>
            <person name="McMahon K.D."/>
            <person name="Konstantinidis K.T."/>
            <person name="Eloe-Fadrosh E.A."/>
            <person name="Kyrpides N.C."/>
            <person name="Woyke T."/>
        </authorList>
    </citation>
    <scope>NUCLEOTIDE SEQUENCE</scope>
    <source>
        <strain evidence="3">GVMAG-M-3300023174-46</strain>
    </source>
</reference>
<keyword evidence="2" id="KW-0812">Transmembrane</keyword>
<proteinExistence type="predicted"/>
<feature type="region of interest" description="Disordered" evidence="1">
    <location>
        <begin position="326"/>
        <end position="345"/>
    </location>
</feature>
<evidence type="ECO:0000313" key="3">
    <source>
        <dbReference type="EMBL" id="QHT18318.1"/>
    </source>
</evidence>
<feature type="transmembrane region" description="Helical" evidence="2">
    <location>
        <begin position="102"/>
        <end position="122"/>
    </location>
</feature>
<dbReference type="EMBL" id="MN739654">
    <property type="protein sequence ID" value="QHT18318.1"/>
    <property type="molecule type" value="Genomic_DNA"/>
</dbReference>
<dbReference type="AlphaFoldDB" id="A0A6C0DN20"/>
<organism evidence="3">
    <name type="scientific">viral metagenome</name>
    <dbReference type="NCBI Taxonomy" id="1070528"/>
    <lineage>
        <taxon>unclassified sequences</taxon>
        <taxon>metagenomes</taxon>
        <taxon>organismal metagenomes</taxon>
    </lineage>
</organism>
<protein>
    <submittedName>
        <fullName evidence="3">Uncharacterized protein</fullName>
    </submittedName>
</protein>
<name>A0A6C0DN20_9ZZZZ</name>
<accession>A0A6C0DN20</accession>